<dbReference type="InterPro" id="IPR033403">
    <property type="entry name" value="DUF5110"/>
</dbReference>
<dbReference type="InterPro" id="IPR000322">
    <property type="entry name" value="Glyco_hydro_31_TIM"/>
</dbReference>
<feature type="domain" description="DUF5110" evidence="7">
    <location>
        <begin position="689"/>
        <end position="757"/>
    </location>
</feature>
<dbReference type="CDD" id="cd14752">
    <property type="entry name" value="GH31_N"/>
    <property type="match status" value="1"/>
</dbReference>
<dbReference type="SUPFAM" id="SSF51011">
    <property type="entry name" value="Glycosyl hydrolase domain"/>
    <property type="match status" value="1"/>
</dbReference>
<dbReference type="SUPFAM" id="SSF51445">
    <property type="entry name" value="(Trans)glycosidases"/>
    <property type="match status" value="1"/>
</dbReference>
<evidence type="ECO:0000256" key="3">
    <source>
        <dbReference type="ARBA" id="ARBA00023295"/>
    </source>
</evidence>
<dbReference type="CDD" id="cd06604">
    <property type="entry name" value="GH31_glucosidase_II_MalA"/>
    <property type="match status" value="1"/>
</dbReference>
<dbReference type="Pfam" id="PF17137">
    <property type="entry name" value="DUF5110"/>
    <property type="match status" value="1"/>
</dbReference>
<dbReference type="PANTHER" id="PTHR22762:SF166">
    <property type="entry name" value="ALPHA-GLUCOSIDASE"/>
    <property type="match status" value="1"/>
</dbReference>
<comment type="similarity">
    <text evidence="1 4">Belongs to the glycosyl hydrolase 31 family.</text>
</comment>
<dbReference type="InterPro" id="IPR030458">
    <property type="entry name" value="Glyco_hydro_31_AS"/>
</dbReference>
<dbReference type="Pfam" id="PF01055">
    <property type="entry name" value="Glyco_hydro_31_2nd"/>
    <property type="match status" value="1"/>
</dbReference>
<evidence type="ECO:0000259" key="8">
    <source>
        <dbReference type="Pfam" id="PF21365"/>
    </source>
</evidence>
<dbReference type="SUPFAM" id="SSF74650">
    <property type="entry name" value="Galactose mutarotase-like"/>
    <property type="match status" value="1"/>
</dbReference>
<feature type="domain" description="Glycoside hydrolase family 31 TIM barrel" evidence="5">
    <location>
        <begin position="251"/>
        <end position="579"/>
    </location>
</feature>
<evidence type="ECO:0000259" key="6">
    <source>
        <dbReference type="Pfam" id="PF13802"/>
    </source>
</evidence>
<dbReference type="InterPro" id="IPR025887">
    <property type="entry name" value="Glyco_hydro_31_N_dom"/>
</dbReference>
<evidence type="ECO:0000256" key="4">
    <source>
        <dbReference type="RuleBase" id="RU361185"/>
    </source>
</evidence>
<dbReference type="AlphaFoldDB" id="A0A238ZDC2"/>
<dbReference type="InterPro" id="IPR048395">
    <property type="entry name" value="Glyco_hydro_31_C"/>
</dbReference>
<dbReference type="PROSITE" id="PS00129">
    <property type="entry name" value="GLYCOSYL_HYDROL_F31_1"/>
    <property type="match status" value="1"/>
</dbReference>
<dbReference type="Pfam" id="PF21365">
    <property type="entry name" value="Glyco_hydro_31_3rd"/>
    <property type="match status" value="1"/>
</dbReference>
<dbReference type="GO" id="GO:0004553">
    <property type="term" value="F:hydrolase activity, hydrolyzing O-glycosyl compounds"/>
    <property type="evidence" value="ECO:0007669"/>
    <property type="project" value="InterPro"/>
</dbReference>
<dbReference type="Gene3D" id="2.60.40.1180">
    <property type="entry name" value="Golgi alpha-mannosidase II"/>
    <property type="match status" value="2"/>
</dbReference>
<evidence type="ECO:0000256" key="1">
    <source>
        <dbReference type="ARBA" id="ARBA00007806"/>
    </source>
</evidence>
<gene>
    <name evidence="9" type="ORF">SAMN06265376_103137</name>
</gene>
<dbReference type="GO" id="GO:0005975">
    <property type="term" value="P:carbohydrate metabolic process"/>
    <property type="evidence" value="ECO:0007669"/>
    <property type="project" value="InterPro"/>
</dbReference>
<dbReference type="PANTHER" id="PTHR22762">
    <property type="entry name" value="ALPHA-GLUCOSIDASE"/>
    <property type="match status" value="1"/>
</dbReference>
<accession>A0A238ZDC2</accession>
<dbReference type="Pfam" id="PF13802">
    <property type="entry name" value="Gal_mutarotas_2"/>
    <property type="match status" value="1"/>
</dbReference>
<dbReference type="EMBL" id="FZNY01000003">
    <property type="protein sequence ID" value="SNR81337.1"/>
    <property type="molecule type" value="Genomic_DNA"/>
</dbReference>
<keyword evidence="3 4" id="KW-0326">Glycosidase</keyword>
<dbReference type="InterPro" id="IPR013780">
    <property type="entry name" value="Glyco_hydro_b"/>
</dbReference>
<keyword evidence="10" id="KW-1185">Reference proteome</keyword>
<sequence length="804" mass="93428">MIINTELQQKGNQFPNQIIDFNKEVDTLYFKTENLVILQLTVLRDSVIRFRYATGGAFENDFSYAIDEGANRGYNHLEVMSNDLNYIVTTSKLVVHIEKLSLQAKIYDLEGNIINEDELGFHYEESFEYGGNIVKMSKKAQHAESYYGLGDKPMHMNLRGKRVQNWATDQYAFGKDQDPIYKSVPFYIGLNKKKAYGVFFDNTFRTFFDFCHERMDVTSFWAQGGEMNYYFIYGPSMPEVVKSYTNLTGVPEMPPLWALGYQQCKWSYYPESNVKEIAAKFRELQIPCDGIYLDIDYMDGFRCFTWNKEYFPDPKRMVKELADDGFKTIVIIDPGIKIDKDYSVYNEGVENDYFCKRADGPYMKGKVWPGECNFPDYTNPKVRTWWAGLFKELISEIGVKGVWNDMNEPAVMEVPGKTFPPDVRHDYDGNPCSHRKAHNIYGTQMARATYEGVKKFAYPKRPFVITRSAYSGAQRYTSSWTGDNIASWEHLWVANIQVQRMCISGMSFTGTDIGGFAEQPTGELYARWIQLGVFHPFCRTHSSGHHGDQEPWAFDPGVTDIARKFINLRYRLLPYLYTMFYEYTQNGTPLLKPLVYFDQDDPQTHYRTDEFVFGHQILVCPVLEPNAKGRRMYIPRGTWYNYWSKLPVEGGKEQWVDADVDSMPLFVKAGAIIPKYPIQQYVGEKKLEQIELEVYYALGKNQSNVYEDAQDGYDYTKERYSFRTFKMSGRESDWIIQQHKRGTYVTPYDTYRIHLIGLPFKIKDIELDNTQVSLESVQYDDETCSLIVPKNFTELHISGIADNL</sequence>
<dbReference type="RefSeq" id="WP_089371469.1">
    <property type="nucleotide sequence ID" value="NZ_BMEP01000001.1"/>
</dbReference>
<dbReference type="OrthoDB" id="176168at2"/>
<evidence type="ECO:0000259" key="5">
    <source>
        <dbReference type="Pfam" id="PF01055"/>
    </source>
</evidence>
<protein>
    <submittedName>
        <fullName evidence="9">Alpha-glucosidase</fullName>
    </submittedName>
</protein>
<name>A0A238ZDC2_9FLAO</name>
<keyword evidence="2 4" id="KW-0378">Hydrolase</keyword>
<dbReference type="InterPro" id="IPR017853">
    <property type="entry name" value="GH"/>
</dbReference>
<evidence type="ECO:0000313" key="10">
    <source>
        <dbReference type="Proteomes" id="UP000198379"/>
    </source>
</evidence>
<evidence type="ECO:0000259" key="7">
    <source>
        <dbReference type="Pfam" id="PF17137"/>
    </source>
</evidence>
<reference evidence="9 10" key="1">
    <citation type="submission" date="2017-06" db="EMBL/GenBank/DDBJ databases">
        <authorList>
            <person name="Kim H.J."/>
            <person name="Triplett B.A."/>
        </authorList>
    </citation>
    <scope>NUCLEOTIDE SEQUENCE [LARGE SCALE GENOMIC DNA]</scope>
    <source>
        <strain evidence="9 10">DSM 25597</strain>
    </source>
</reference>
<dbReference type="Gene3D" id="3.20.20.80">
    <property type="entry name" value="Glycosidases"/>
    <property type="match status" value="2"/>
</dbReference>
<evidence type="ECO:0000313" key="9">
    <source>
        <dbReference type="EMBL" id="SNR81337.1"/>
    </source>
</evidence>
<dbReference type="GO" id="GO:0030246">
    <property type="term" value="F:carbohydrate binding"/>
    <property type="evidence" value="ECO:0007669"/>
    <property type="project" value="InterPro"/>
</dbReference>
<organism evidence="9 10">
    <name type="scientific">Dokdonia pacifica</name>
    <dbReference type="NCBI Taxonomy" id="1627892"/>
    <lineage>
        <taxon>Bacteria</taxon>
        <taxon>Pseudomonadati</taxon>
        <taxon>Bacteroidota</taxon>
        <taxon>Flavobacteriia</taxon>
        <taxon>Flavobacteriales</taxon>
        <taxon>Flavobacteriaceae</taxon>
        <taxon>Dokdonia</taxon>
    </lineage>
</organism>
<proteinExistence type="inferred from homology"/>
<dbReference type="Proteomes" id="UP000198379">
    <property type="component" value="Unassembled WGS sequence"/>
</dbReference>
<feature type="domain" description="Glycoside hydrolase family 31 N-terminal" evidence="6">
    <location>
        <begin position="38"/>
        <end position="209"/>
    </location>
</feature>
<dbReference type="InterPro" id="IPR011013">
    <property type="entry name" value="Gal_mutarotase_sf_dom"/>
</dbReference>
<feature type="domain" description="Glycosyl hydrolase family 31 C-terminal" evidence="8">
    <location>
        <begin position="587"/>
        <end position="673"/>
    </location>
</feature>
<evidence type="ECO:0000256" key="2">
    <source>
        <dbReference type="ARBA" id="ARBA00022801"/>
    </source>
</evidence>
<dbReference type="Gene3D" id="2.60.40.1760">
    <property type="entry name" value="glycosyl hydrolase (family 31)"/>
    <property type="match status" value="1"/>
</dbReference>